<feature type="non-terminal residue" evidence="3">
    <location>
        <position position="719"/>
    </location>
</feature>
<dbReference type="PANTHER" id="PTHR23159:SF31">
    <property type="entry name" value="CENTROSOME-ASSOCIATED PROTEIN CEP250 ISOFORM X1"/>
    <property type="match status" value="1"/>
</dbReference>
<protein>
    <submittedName>
        <fullName evidence="3">27219_t:CDS:1</fullName>
    </submittedName>
</protein>
<name>A0ABN7UH93_GIGMA</name>
<accession>A0ABN7UH93</accession>
<feature type="coiled-coil region" evidence="1">
    <location>
        <begin position="112"/>
        <end position="146"/>
    </location>
</feature>
<dbReference type="PANTHER" id="PTHR23159">
    <property type="entry name" value="CENTROSOMAL PROTEIN 2"/>
    <property type="match status" value="1"/>
</dbReference>
<dbReference type="SUPFAM" id="SSF56112">
    <property type="entry name" value="Protein kinase-like (PK-like)"/>
    <property type="match status" value="1"/>
</dbReference>
<dbReference type="InterPro" id="IPR001245">
    <property type="entry name" value="Ser-Thr/Tyr_kinase_cat_dom"/>
</dbReference>
<reference evidence="3 4" key="1">
    <citation type="submission" date="2021-06" db="EMBL/GenBank/DDBJ databases">
        <authorList>
            <person name="Kallberg Y."/>
            <person name="Tangrot J."/>
            <person name="Rosling A."/>
        </authorList>
    </citation>
    <scope>NUCLEOTIDE SEQUENCE [LARGE SCALE GENOMIC DNA]</scope>
    <source>
        <strain evidence="3 4">120-4 pot B 10/14</strain>
    </source>
</reference>
<dbReference type="Proteomes" id="UP000789901">
    <property type="component" value="Unassembled WGS sequence"/>
</dbReference>
<dbReference type="InterPro" id="IPR011009">
    <property type="entry name" value="Kinase-like_dom_sf"/>
</dbReference>
<keyword evidence="1" id="KW-0175">Coiled coil</keyword>
<feature type="coiled-coil region" evidence="1">
    <location>
        <begin position="195"/>
        <end position="253"/>
    </location>
</feature>
<dbReference type="EMBL" id="CAJVQB010002672">
    <property type="protein sequence ID" value="CAG8583353.1"/>
    <property type="molecule type" value="Genomic_DNA"/>
</dbReference>
<gene>
    <name evidence="3" type="ORF">GMARGA_LOCUS6055</name>
</gene>
<feature type="domain" description="Serine-threonine/tyrosine-protein kinase catalytic" evidence="2">
    <location>
        <begin position="471"/>
        <end position="561"/>
    </location>
</feature>
<evidence type="ECO:0000313" key="4">
    <source>
        <dbReference type="Proteomes" id="UP000789901"/>
    </source>
</evidence>
<organism evidence="3 4">
    <name type="scientific">Gigaspora margarita</name>
    <dbReference type="NCBI Taxonomy" id="4874"/>
    <lineage>
        <taxon>Eukaryota</taxon>
        <taxon>Fungi</taxon>
        <taxon>Fungi incertae sedis</taxon>
        <taxon>Mucoromycota</taxon>
        <taxon>Glomeromycotina</taxon>
        <taxon>Glomeromycetes</taxon>
        <taxon>Diversisporales</taxon>
        <taxon>Gigasporaceae</taxon>
        <taxon>Gigaspora</taxon>
    </lineage>
</organism>
<dbReference type="Pfam" id="PF07714">
    <property type="entry name" value="PK_Tyr_Ser-Thr"/>
    <property type="match status" value="1"/>
</dbReference>
<dbReference type="Gene3D" id="1.10.510.10">
    <property type="entry name" value="Transferase(Phosphotransferase) domain 1"/>
    <property type="match status" value="1"/>
</dbReference>
<comment type="caution">
    <text evidence="3">The sequence shown here is derived from an EMBL/GenBank/DDBJ whole genome shotgun (WGS) entry which is preliminary data.</text>
</comment>
<keyword evidence="4" id="KW-1185">Reference proteome</keyword>
<proteinExistence type="predicted"/>
<evidence type="ECO:0000256" key="1">
    <source>
        <dbReference type="SAM" id="Coils"/>
    </source>
</evidence>
<sequence length="719" mass="84157">MTHQPINFRGDFSNPELLTEFSCCECNQPINAVDISEKNYSLYVSSQDNQITKDEYDQQTFYSLKFWLQAVKHKRCSLRKAKPNFAFREPLIQINSGMGLNRAEFAAYLRNNLLLKDKLERQEKQNQELKNEIVIEREEMEKFRQKSEDEVIKVRKPKPSHIDPAIEEIALSLENCGMAKTFLQMFAFKGLYEKQQKILDELSLTEEKNEALEEKVNSLEQEIEKKNNEISTLKAKQTNSEEKLEKLEEKTEKDFTRLAIEGAKGLDKSDYTKEEGELTTNLAQITKSKTPSFSIYDLKNPGTLGGVSGYIYFKPEKEEGKKLSPLEDIEKKFRVITSSLKTPLSRLSVKVESVKIDEKIKKKILGKTQEANETFKETLKKFENLAEQYEEYVRDNKLSQEVIEQIKNFNYQRLTSEQKLLLDRLISNKELRKKYYEYGLCEECHQPNTGKGGGWFSGNTWCRICNARLRDHDLVVLKDLHHSQNITVDFLQEIICHNLFDYGNIVKCYGISQDPKTGNYLMIMQNMNGGNLREFLDKYHDAATFEVRFYQLHAIAKICQGLRPDLTNLRIPQLLKDLIARWGESEFARQLQEIEVEYNKTFLNTFYKPHSTAGMTSKRINTKEITRVLLQQQKTEECHIGDTEELTLDKFKKITIQDNQEQEEFHNPSELELEYEEREDNLTEFEKYLQEIEDPKNNREINYGLPKNPDSLQITKYKL</sequence>
<evidence type="ECO:0000313" key="3">
    <source>
        <dbReference type="EMBL" id="CAG8583353.1"/>
    </source>
</evidence>
<evidence type="ECO:0000259" key="2">
    <source>
        <dbReference type="Pfam" id="PF07714"/>
    </source>
</evidence>